<dbReference type="Proteomes" id="UP000552241">
    <property type="component" value="Unassembled WGS sequence"/>
</dbReference>
<proteinExistence type="predicted"/>
<dbReference type="RefSeq" id="WP_182043495.1">
    <property type="nucleotide sequence ID" value="NZ_JACDZE010000002.1"/>
</dbReference>
<protein>
    <submittedName>
        <fullName evidence="1">Uncharacterized protein</fullName>
    </submittedName>
</protein>
<gene>
    <name evidence="1" type="ORF">HU137_08915</name>
</gene>
<reference evidence="1 2" key="1">
    <citation type="submission" date="2020-07" db="EMBL/GenBank/DDBJ databases">
        <title>Moheibacter lacus sp. nov., a member of the family Flavobacteriaceae isolated from freshwater lake sediment.</title>
        <authorList>
            <person name="Liu Y."/>
        </authorList>
    </citation>
    <scope>NUCLEOTIDE SEQUENCE [LARGE SCALE GENOMIC DNA]</scope>
    <source>
        <strain evidence="1 2">BDHS18</strain>
    </source>
</reference>
<evidence type="ECO:0000313" key="1">
    <source>
        <dbReference type="EMBL" id="MBA5629887.1"/>
    </source>
</evidence>
<keyword evidence="2" id="KW-1185">Reference proteome</keyword>
<dbReference type="EMBL" id="JACDZE010000002">
    <property type="protein sequence ID" value="MBA5629887.1"/>
    <property type="molecule type" value="Genomic_DNA"/>
</dbReference>
<accession>A0A838ZQ89</accession>
<sequence>MIEYDFNFLLEMSDLELVNQYNLLVTHKPNDDPDDKLNDVIYRAMLTRYLGKTFKSRNYNLEYISSPLKDGFKVMHFKKPVYLEVILGIKTLKPIDFN</sequence>
<evidence type="ECO:0000313" key="2">
    <source>
        <dbReference type="Proteomes" id="UP000552241"/>
    </source>
</evidence>
<comment type="caution">
    <text evidence="1">The sequence shown here is derived from an EMBL/GenBank/DDBJ whole genome shotgun (WGS) entry which is preliminary data.</text>
</comment>
<dbReference type="AlphaFoldDB" id="A0A838ZQ89"/>
<name>A0A838ZQ89_9FLAO</name>
<organism evidence="1 2">
    <name type="scientific">Moheibacter lacus</name>
    <dbReference type="NCBI Taxonomy" id="2745851"/>
    <lineage>
        <taxon>Bacteria</taxon>
        <taxon>Pseudomonadati</taxon>
        <taxon>Bacteroidota</taxon>
        <taxon>Flavobacteriia</taxon>
        <taxon>Flavobacteriales</taxon>
        <taxon>Weeksellaceae</taxon>
        <taxon>Moheibacter</taxon>
    </lineage>
</organism>